<dbReference type="Gene3D" id="3.40.50.2300">
    <property type="match status" value="1"/>
</dbReference>
<dbReference type="CDD" id="cd00156">
    <property type="entry name" value="REC"/>
    <property type="match status" value="1"/>
</dbReference>
<dbReference type="EMBL" id="CP128400">
    <property type="protein sequence ID" value="WJW68849.1"/>
    <property type="molecule type" value="Genomic_DNA"/>
</dbReference>
<name>A0A8T7M9Q3_9CHLR</name>
<gene>
    <name evidence="1" type="ORF">HXX08_23910</name>
    <name evidence="2" type="ORF">OZ401_004468</name>
</gene>
<accession>A0A8T7M9Q3</accession>
<keyword evidence="4" id="KW-1185">Reference proteome</keyword>
<evidence type="ECO:0000313" key="3">
    <source>
        <dbReference type="Proteomes" id="UP000521676"/>
    </source>
</evidence>
<dbReference type="SUPFAM" id="SSF52172">
    <property type="entry name" value="CheY-like"/>
    <property type="match status" value="1"/>
</dbReference>
<dbReference type="Proteomes" id="UP001431572">
    <property type="component" value="Chromosome 2"/>
</dbReference>
<evidence type="ECO:0000313" key="1">
    <source>
        <dbReference type="EMBL" id="NWJ48918.1"/>
    </source>
</evidence>
<reference evidence="1 3" key="1">
    <citation type="submission" date="2020-06" db="EMBL/GenBank/DDBJ databases">
        <title>Anoxygenic phototrophic Chloroflexota member uses a Type I reaction center.</title>
        <authorList>
            <person name="Tsuji J.M."/>
            <person name="Shaw N.A."/>
            <person name="Nagashima S."/>
            <person name="Venkiteswaran J."/>
            <person name="Schiff S.L."/>
            <person name="Hanada S."/>
            <person name="Tank M."/>
            <person name="Neufeld J.D."/>
        </authorList>
    </citation>
    <scope>NUCLEOTIDE SEQUENCE [LARGE SCALE GENOMIC DNA]</scope>
    <source>
        <strain evidence="1">L227-S17</strain>
    </source>
</reference>
<evidence type="ECO:0000313" key="4">
    <source>
        <dbReference type="Proteomes" id="UP001431572"/>
    </source>
</evidence>
<protein>
    <submittedName>
        <fullName evidence="1">Response regulator</fullName>
    </submittedName>
</protein>
<dbReference type="AlphaFoldDB" id="A0A8T7M9Q3"/>
<evidence type="ECO:0000313" key="2">
    <source>
        <dbReference type="EMBL" id="WJW68849.1"/>
    </source>
</evidence>
<dbReference type="EMBL" id="JACATZ010000003">
    <property type="protein sequence ID" value="NWJ48918.1"/>
    <property type="molecule type" value="Genomic_DNA"/>
</dbReference>
<dbReference type="Proteomes" id="UP000521676">
    <property type="component" value="Unassembled WGS sequence"/>
</dbReference>
<reference evidence="2" key="2">
    <citation type="journal article" date="2024" name="Nature">
        <title>Anoxygenic phototroph of the Chloroflexota uses a type I reaction centre.</title>
        <authorList>
            <person name="Tsuji J.M."/>
            <person name="Shaw N.A."/>
            <person name="Nagashima S."/>
            <person name="Venkiteswaran J.J."/>
            <person name="Schiff S.L."/>
            <person name="Watanabe T."/>
            <person name="Fukui M."/>
            <person name="Hanada S."/>
            <person name="Tank M."/>
            <person name="Neufeld J.D."/>
        </authorList>
    </citation>
    <scope>NUCLEOTIDE SEQUENCE</scope>
    <source>
        <strain evidence="2">L227-S17</strain>
    </source>
</reference>
<proteinExistence type="predicted"/>
<sequence>MVVLVVNETDVFRKFVGAFFEMHGYEVLEAATSWEGYAQAMEYKPQAVLVDNFMESNYYPNYCKTLQSIPGMETAEFVIFTDYEHESVDAAGINLKVVITKPNLIPELKKLFPALK</sequence>
<dbReference type="RefSeq" id="WP_341470752.1">
    <property type="nucleotide sequence ID" value="NZ_CP128400.1"/>
</dbReference>
<dbReference type="InterPro" id="IPR011006">
    <property type="entry name" value="CheY-like_superfamily"/>
</dbReference>
<organism evidence="1 3">
    <name type="scientific">Candidatus Chlorohelix allophototropha</name>
    <dbReference type="NCBI Taxonomy" id="3003348"/>
    <lineage>
        <taxon>Bacteria</taxon>
        <taxon>Bacillati</taxon>
        <taxon>Chloroflexota</taxon>
        <taxon>Chloroflexia</taxon>
        <taxon>Candidatus Chloroheliales</taxon>
        <taxon>Candidatus Chloroheliaceae</taxon>
        <taxon>Candidatus Chlorohelix</taxon>
    </lineage>
</organism>